<dbReference type="PANTHER" id="PTHR30336:SF20">
    <property type="entry name" value="DUF218 DOMAIN-CONTAINING PROTEIN"/>
    <property type="match status" value="1"/>
</dbReference>
<sequence>MTSTSTSRDDDDIANDINILTGFICQQDVTKVLSTDPADTIIICASQILLQAEHLFESLELNPLITKTVVLVGGKGHSTQAMYGAIAAHPKYHVLAPQLTGLPEARMLEAILENFFDLARIRSQGCKILVEDRSTNCGSNAIFTRQVLKEAGQPSPQSMMLVQDPTMMRRTIESFRKAYGNGPQPSIMGCPVIVPAIRMSNSKIDYDLTGVDATQLWPINRFLGLVLGELQRLRDTPEGYGPAGKGFIGHVEIPDAVEEAYVRAKLRLSSLAIRE</sequence>
<evidence type="ECO:0000313" key="3">
    <source>
        <dbReference type="Proteomes" id="UP000799439"/>
    </source>
</evidence>
<dbReference type="Gene3D" id="1.10.3620.10">
    <property type="entry name" value="YdcF like domain"/>
    <property type="match status" value="1"/>
</dbReference>
<evidence type="ECO:0000313" key="2">
    <source>
        <dbReference type="EMBL" id="KAF2154473.1"/>
    </source>
</evidence>
<dbReference type="Gene3D" id="3.40.50.620">
    <property type="entry name" value="HUPs"/>
    <property type="match status" value="1"/>
</dbReference>
<accession>A0A9P4J8P5</accession>
<dbReference type="OrthoDB" id="17725at2759"/>
<evidence type="ECO:0000259" key="1">
    <source>
        <dbReference type="Pfam" id="PF02698"/>
    </source>
</evidence>
<reference evidence="2" key="1">
    <citation type="journal article" date="2020" name="Stud. Mycol.">
        <title>101 Dothideomycetes genomes: a test case for predicting lifestyles and emergence of pathogens.</title>
        <authorList>
            <person name="Haridas S."/>
            <person name="Albert R."/>
            <person name="Binder M."/>
            <person name="Bloem J."/>
            <person name="Labutti K."/>
            <person name="Salamov A."/>
            <person name="Andreopoulos B."/>
            <person name="Baker S."/>
            <person name="Barry K."/>
            <person name="Bills G."/>
            <person name="Bluhm B."/>
            <person name="Cannon C."/>
            <person name="Castanera R."/>
            <person name="Culley D."/>
            <person name="Daum C."/>
            <person name="Ezra D."/>
            <person name="Gonzalez J."/>
            <person name="Henrissat B."/>
            <person name="Kuo A."/>
            <person name="Liang C."/>
            <person name="Lipzen A."/>
            <person name="Lutzoni F."/>
            <person name="Magnuson J."/>
            <person name="Mondo S."/>
            <person name="Nolan M."/>
            <person name="Ohm R."/>
            <person name="Pangilinan J."/>
            <person name="Park H.-J."/>
            <person name="Ramirez L."/>
            <person name="Alfaro M."/>
            <person name="Sun H."/>
            <person name="Tritt A."/>
            <person name="Yoshinaga Y."/>
            <person name="Zwiers L.-H."/>
            <person name="Turgeon B."/>
            <person name="Goodwin S."/>
            <person name="Spatafora J."/>
            <person name="Crous P."/>
            <person name="Grigoriev I."/>
        </authorList>
    </citation>
    <scope>NUCLEOTIDE SEQUENCE</scope>
    <source>
        <strain evidence="2">CBS 260.36</strain>
    </source>
</reference>
<dbReference type="GO" id="GO:0005886">
    <property type="term" value="C:plasma membrane"/>
    <property type="evidence" value="ECO:0007669"/>
    <property type="project" value="TreeGrafter"/>
</dbReference>
<dbReference type="AlphaFoldDB" id="A0A9P4J8P5"/>
<name>A0A9P4J8P5_9PEZI</name>
<dbReference type="Proteomes" id="UP000799439">
    <property type="component" value="Unassembled WGS sequence"/>
</dbReference>
<dbReference type="InterPro" id="IPR051599">
    <property type="entry name" value="Cell_Envelope_Assoc"/>
</dbReference>
<dbReference type="InterPro" id="IPR003848">
    <property type="entry name" value="DUF218"/>
</dbReference>
<comment type="caution">
    <text evidence="2">The sequence shown here is derived from an EMBL/GenBank/DDBJ whole genome shotgun (WGS) entry which is preliminary data.</text>
</comment>
<feature type="domain" description="DUF218" evidence="1">
    <location>
        <begin position="100"/>
        <end position="186"/>
    </location>
</feature>
<gene>
    <name evidence="2" type="ORF">K461DRAFT_293116</name>
</gene>
<keyword evidence="3" id="KW-1185">Reference proteome</keyword>
<organism evidence="2 3">
    <name type="scientific">Myriangium duriaei CBS 260.36</name>
    <dbReference type="NCBI Taxonomy" id="1168546"/>
    <lineage>
        <taxon>Eukaryota</taxon>
        <taxon>Fungi</taxon>
        <taxon>Dikarya</taxon>
        <taxon>Ascomycota</taxon>
        <taxon>Pezizomycotina</taxon>
        <taxon>Dothideomycetes</taxon>
        <taxon>Dothideomycetidae</taxon>
        <taxon>Myriangiales</taxon>
        <taxon>Myriangiaceae</taxon>
        <taxon>Myriangium</taxon>
    </lineage>
</organism>
<dbReference type="EMBL" id="ML996084">
    <property type="protein sequence ID" value="KAF2154473.1"/>
    <property type="molecule type" value="Genomic_DNA"/>
</dbReference>
<dbReference type="InterPro" id="IPR014729">
    <property type="entry name" value="Rossmann-like_a/b/a_fold"/>
</dbReference>
<dbReference type="CDD" id="cd06259">
    <property type="entry name" value="YdcF-like"/>
    <property type="match status" value="1"/>
</dbReference>
<proteinExistence type="predicted"/>
<dbReference type="Pfam" id="PF02698">
    <property type="entry name" value="DUF218"/>
    <property type="match status" value="1"/>
</dbReference>
<protein>
    <recommendedName>
        <fullName evidence="1">DUF218 domain-containing protein</fullName>
    </recommendedName>
</protein>
<dbReference type="PANTHER" id="PTHR30336">
    <property type="entry name" value="INNER MEMBRANE PROTEIN, PROBABLE PERMEASE"/>
    <property type="match status" value="1"/>
</dbReference>